<evidence type="ECO:0000256" key="1">
    <source>
        <dbReference type="SAM" id="Phobius"/>
    </source>
</evidence>
<dbReference type="EMBL" id="LNIX01000011">
    <property type="protein sequence ID" value="OXA49047.1"/>
    <property type="molecule type" value="Genomic_DNA"/>
</dbReference>
<gene>
    <name evidence="2" type="ORF">Fcan01_16403</name>
</gene>
<keyword evidence="3" id="KW-1185">Reference proteome</keyword>
<comment type="caution">
    <text evidence="2">The sequence shown here is derived from an EMBL/GenBank/DDBJ whole genome shotgun (WGS) entry which is preliminary data.</text>
</comment>
<evidence type="ECO:0000313" key="2">
    <source>
        <dbReference type="EMBL" id="OXA49047.1"/>
    </source>
</evidence>
<dbReference type="OrthoDB" id="6486656at2759"/>
<organism evidence="2 3">
    <name type="scientific">Folsomia candida</name>
    <name type="common">Springtail</name>
    <dbReference type="NCBI Taxonomy" id="158441"/>
    <lineage>
        <taxon>Eukaryota</taxon>
        <taxon>Metazoa</taxon>
        <taxon>Ecdysozoa</taxon>
        <taxon>Arthropoda</taxon>
        <taxon>Hexapoda</taxon>
        <taxon>Collembola</taxon>
        <taxon>Entomobryomorpha</taxon>
        <taxon>Isotomoidea</taxon>
        <taxon>Isotomidae</taxon>
        <taxon>Proisotominae</taxon>
        <taxon>Folsomia</taxon>
    </lineage>
</organism>
<feature type="transmembrane region" description="Helical" evidence="1">
    <location>
        <begin position="203"/>
        <end position="225"/>
    </location>
</feature>
<protein>
    <submittedName>
        <fullName evidence="2">Uncharacterized protein</fullName>
    </submittedName>
</protein>
<keyword evidence="1" id="KW-0812">Transmembrane</keyword>
<evidence type="ECO:0000313" key="3">
    <source>
        <dbReference type="Proteomes" id="UP000198287"/>
    </source>
</evidence>
<reference evidence="2 3" key="1">
    <citation type="submission" date="2015-12" db="EMBL/GenBank/DDBJ databases">
        <title>The genome of Folsomia candida.</title>
        <authorList>
            <person name="Faddeeva A."/>
            <person name="Derks M.F."/>
            <person name="Anvar Y."/>
            <person name="Smit S."/>
            <person name="Van Straalen N."/>
            <person name="Roelofs D."/>
        </authorList>
    </citation>
    <scope>NUCLEOTIDE SEQUENCE [LARGE SCALE GENOMIC DNA]</scope>
    <source>
        <strain evidence="2 3">VU population</strain>
        <tissue evidence="2">Whole body</tissue>
    </source>
</reference>
<dbReference type="SUPFAM" id="SSF48576">
    <property type="entry name" value="Terpenoid synthases"/>
    <property type="match status" value="1"/>
</dbReference>
<dbReference type="Proteomes" id="UP000198287">
    <property type="component" value="Unassembled WGS sequence"/>
</dbReference>
<dbReference type="Pfam" id="PF19086">
    <property type="entry name" value="Terpene_syn_C_2"/>
    <property type="match status" value="1"/>
</dbReference>
<feature type="transmembrane region" description="Helical" evidence="1">
    <location>
        <begin position="122"/>
        <end position="145"/>
    </location>
</feature>
<dbReference type="InterPro" id="IPR008949">
    <property type="entry name" value="Isoprenoid_synthase_dom_sf"/>
</dbReference>
<dbReference type="Gene3D" id="1.10.600.10">
    <property type="entry name" value="Farnesyl Diphosphate Synthase"/>
    <property type="match status" value="1"/>
</dbReference>
<feature type="transmembrane region" description="Helical" evidence="1">
    <location>
        <begin position="174"/>
        <end position="197"/>
    </location>
</feature>
<dbReference type="AlphaFoldDB" id="A0A226DWF1"/>
<name>A0A226DWF1_FOLCA</name>
<proteinExistence type="predicted"/>
<sequence length="643" mass="73306">MDGSVDETMEAVMITMGFMSTFFANFDPENCAEQVAILNSILAVPKNKGIHVTERWGHVTRVTLQLVECIYITVPVAMVAISYMFPCKAPFLSSLVFTTAQCRNGFISWKIQIPILLGELALGFHACFTSLGRITCLLLPGIFLLSNRINKLSIENFRHAQVLERVVNASCRNWLLPTIAVFVPILYIMASTTLLTIHGEMTMVQVMLCATVSVGAALVNVASLSGAGKMYMASKITIQDPQFLFRMGNKPTKLVRKIYTSFRPLSSNNTTSDKVTFMVRDIYDLNSTVPIVVSGQYHKLNPKYKSTATPEDVDTLTKALVDWFVTNTHKQWRKTFHQELWGAVDTSARIAIHCMPYKSPDSKETWFIGKWMVWTWLYDEPIEMRYKDVPLSGDEMAGMRAVHTHLIDIMQAGGKPEQPLPLTSPIWNPEELDSLFNLMEDIAQTGVDLLGRETYGNEIKSVVRANRQGFDGNEWYMTTKFEENYGIQSIKTFRGYNLLALWMIDVVAFTCRKYLHNEEIRNHVMFMEIEKIIQKSMYMGNDLFGLRRDFSGSNDEVASEVYYRVSRMGMDLQTAVTATCADHDQLLQEYGHLKNGLLLIFGQDEELLEFFEVVDAYLWGQHWVYDGNDRYQFGKGKMEINFK</sequence>
<keyword evidence="1" id="KW-0472">Membrane</keyword>
<keyword evidence="1" id="KW-1133">Transmembrane helix</keyword>
<accession>A0A226DWF1</accession>
<feature type="transmembrane region" description="Helical" evidence="1">
    <location>
        <begin position="64"/>
        <end position="85"/>
    </location>
</feature>